<keyword evidence="1" id="KW-0472">Membrane</keyword>
<keyword evidence="1" id="KW-1133">Transmembrane helix</keyword>
<feature type="transmembrane region" description="Helical" evidence="1">
    <location>
        <begin position="514"/>
        <end position="532"/>
    </location>
</feature>
<evidence type="ECO:0000256" key="1">
    <source>
        <dbReference type="SAM" id="Phobius"/>
    </source>
</evidence>
<sequence>MNSFSYLLHSTCPSCGAEIGIRSATAVTAVCGYCHSVLLIQQNALVLSGRHSAVLNDLSPLQIGTTGMWQGKPFTLIGRMQVSYEAGSWSEWHALMHDGSSAWLSESNDRFVFTRLQPTPPQAKALPEFSNLKVGSSYFKYRDRHYAVADIRDIRRGQYAAEGELPVPLPESEKAQVADCRNGTSFITLDYADGQAQPQVFAGKGVALSALRLQNTRTPDQIRTRSGYVKGSTKRGKCPNCGGEIRWVSGVADHVVCQYCRSQLNMSEETAHQNATHEMREHQQRALTIKIGSKARIDNENWWVLGAMVLYYVPVEKVMPDVPLYIQLAERKESEDEDDSTGWTEYLLYSPKKGFLWLVEQGKNQWAIATTLDDWPVLKKPLEPIDANKDSVPFLYDYAAQVEYAAGAFYWQVSPGDRMYYIDYGCEERKLSTTLTRNEQSWSVVSNIPATLVSAWFQGNKDISIDAKPMPADKAAVLIREHQNIKANDFTKANIKSWRVKNVLHLSSDIHTPTFWMLVFIVLNLPIFIKIFVAGVADFEYLFTPLCWHLLAYGLLRDFPYRELFIFGSAEGYKKFNIFMAILIVIGLTWINYASYSSEKADDSTVGHSYYGGSSGHWHK</sequence>
<dbReference type="InterPro" id="IPR025235">
    <property type="entry name" value="DUF4178"/>
</dbReference>
<keyword evidence="1" id="KW-0812">Transmembrane</keyword>
<proteinExistence type="predicted"/>
<protein>
    <recommendedName>
        <fullName evidence="2">DUF4178 domain-containing protein</fullName>
    </recommendedName>
</protein>
<dbReference type="AlphaFoldDB" id="A0A2N9X4R6"/>
<organism evidence="3 4">
    <name type="scientific">Snodgrassella alvi</name>
    <dbReference type="NCBI Taxonomy" id="1196083"/>
    <lineage>
        <taxon>Bacteria</taxon>
        <taxon>Pseudomonadati</taxon>
        <taxon>Pseudomonadota</taxon>
        <taxon>Betaproteobacteria</taxon>
        <taxon>Neisseriales</taxon>
        <taxon>Neisseriaceae</taxon>
        <taxon>Snodgrassella</taxon>
    </lineage>
</organism>
<evidence type="ECO:0000259" key="2">
    <source>
        <dbReference type="Pfam" id="PF13785"/>
    </source>
</evidence>
<dbReference type="Proteomes" id="UP000230202">
    <property type="component" value="Unassembled WGS sequence"/>
</dbReference>
<feature type="transmembrane region" description="Helical" evidence="1">
    <location>
        <begin position="576"/>
        <end position="594"/>
    </location>
</feature>
<reference evidence="3" key="1">
    <citation type="journal article" date="2017" name="MBio">
        <title>Type VI secretion-mediated competition in the bee gut microbiome.</title>
        <authorList>
            <person name="Steele M.I."/>
            <person name="Kwong W.K."/>
            <person name="Powell J.E."/>
            <person name="Whiteley M."/>
            <person name="Moran N.A."/>
        </authorList>
    </citation>
    <scope>NUCLEOTIDE SEQUENCE [LARGE SCALE GENOMIC DNA]</scope>
    <source>
        <strain evidence="3">WkB273</strain>
    </source>
</reference>
<feature type="domain" description="DUF4178" evidence="2">
    <location>
        <begin position="62"/>
        <end position="204"/>
    </location>
</feature>
<accession>A0A2N9X4R6</accession>
<dbReference type="EMBL" id="MEIL01000029">
    <property type="protein sequence ID" value="PIT38169.1"/>
    <property type="molecule type" value="Genomic_DNA"/>
</dbReference>
<evidence type="ECO:0000313" key="3">
    <source>
        <dbReference type="EMBL" id="PIT38169.1"/>
    </source>
</evidence>
<comment type="caution">
    <text evidence="3">The sequence shown here is derived from an EMBL/GenBank/DDBJ whole genome shotgun (WGS) entry which is preliminary data.</text>
</comment>
<keyword evidence="4" id="KW-1185">Reference proteome</keyword>
<feature type="domain" description="DUF4178" evidence="2">
    <location>
        <begin position="339"/>
        <end position="431"/>
    </location>
</feature>
<gene>
    <name evidence="3" type="ORF">BHC54_06320</name>
</gene>
<dbReference type="RefSeq" id="WP_100152191.1">
    <property type="nucleotide sequence ID" value="NZ_MEIL01000029.1"/>
</dbReference>
<evidence type="ECO:0000313" key="4">
    <source>
        <dbReference type="Proteomes" id="UP000230202"/>
    </source>
</evidence>
<name>A0A2N9X4R6_9NEIS</name>
<dbReference type="Pfam" id="PF13785">
    <property type="entry name" value="DUF4178"/>
    <property type="match status" value="2"/>
</dbReference>